<feature type="region of interest" description="Disordered" evidence="1">
    <location>
        <begin position="153"/>
        <end position="191"/>
    </location>
</feature>
<proteinExistence type="predicted"/>
<organism evidence="3 4">
    <name type="scientific">Gordonia phage Jace</name>
    <dbReference type="NCBI Taxonomy" id="2182360"/>
    <lineage>
        <taxon>Viruses</taxon>
        <taxon>Duplodnaviria</taxon>
        <taxon>Heunggongvirae</taxon>
        <taxon>Uroviricota</taxon>
        <taxon>Caudoviricetes</taxon>
        <taxon>Jacevirus</taxon>
        <taxon>Jacevirus jace</taxon>
    </lineage>
</organism>
<reference evidence="3 4" key="1">
    <citation type="submission" date="2018-03" db="EMBL/GenBank/DDBJ databases">
        <authorList>
            <person name="Garlena R.A."/>
            <person name="Russell D.A."/>
            <person name="Pope W.H."/>
            <person name="Jacobs-Sera D."/>
            <person name="Hatfull G.F."/>
        </authorList>
    </citation>
    <scope>NUCLEOTIDE SEQUENCE [LARGE SCALE GENOMIC DNA]</scope>
</reference>
<dbReference type="Pfam" id="PF10935">
    <property type="entry name" value="DUF2637"/>
    <property type="match status" value="1"/>
</dbReference>
<keyword evidence="2" id="KW-1133">Transmembrane helix</keyword>
<evidence type="ECO:0000256" key="1">
    <source>
        <dbReference type="SAM" id="MobiDB-lite"/>
    </source>
</evidence>
<feature type="transmembrane region" description="Helical" evidence="2">
    <location>
        <begin position="12"/>
        <end position="32"/>
    </location>
</feature>
<evidence type="ECO:0000313" key="3">
    <source>
        <dbReference type="EMBL" id="AWN03713.1"/>
    </source>
</evidence>
<keyword evidence="4" id="KW-1185">Reference proteome</keyword>
<keyword evidence="2" id="KW-0812">Transmembrane</keyword>
<dbReference type="KEGG" id="vg:54992257"/>
<evidence type="ECO:0008006" key="5">
    <source>
        <dbReference type="Google" id="ProtNLM"/>
    </source>
</evidence>
<sequence>MKTVASQLRGWHVAVALAITGTIAVAALAFSMSFTKLSRLAVLHDVDAEQAWMFPLIVDGLIVVATVCTAIMRRNRWYAWTLLLAGSAASVAGNGIYAWETSATALAVGIAVVPPLVLLGVTHLTMLLAAERPEPHAVAAAVEPAPVEHVEPEPVAVHSDDVATGPAQRAEHKPSPAPRRAASRELVHAGH</sequence>
<feature type="transmembrane region" description="Helical" evidence="2">
    <location>
        <begin position="105"/>
        <end position="129"/>
    </location>
</feature>
<keyword evidence="2" id="KW-0472">Membrane</keyword>
<evidence type="ECO:0000256" key="2">
    <source>
        <dbReference type="SAM" id="Phobius"/>
    </source>
</evidence>
<feature type="transmembrane region" description="Helical" evidence="2">
    <location>
        <begin position="52"/>
        <end position="71"/>
    </location>
</feature>
<accession>A0A2U8UJB6</accession>
<feature type="transmembrane region" description="Helical" evidence="2">
    <location>
        <begin position="78"/>
        <end position="99"/>
    </location>
</feature>
<dbReference type="RefSeq" id="YP_009801739.1">
    <property type="nucleotide sequence ID" value="NC_047974.1"/>
</dbReference>
<gene>
    <name evidence="3" type="primary">93</name>
    <name evidence="3" type="ORF">PBI_JACE_93</name>
</gene>
<feature type="compositionally biased region" description="Basic and acidic residues" evidence="1">
    <location>
        <begin position="182"/>
        <end position="191"/>
    </location>
</feature>
<protein>
    <recommendedName>
        <fullName evidence="5">DUF2637 domain-containing protein</fullName>
    </recommendedName>
</protein>
<name>A0A2U8UJB6_9CAUD</name>
<dbReference type="InterPro" id="IPR021235">
    <property type="entry name" value="DUF2637"/>
</dbReference>
<evidence type="ECO:0000313" key="4">
    <source>
        <dbReference type="Proteomes" id="UP000246975"/>
    </source>
</evidence>
<dbReference type="Proteomes" id="UP000246975">
    <property type="component" value="Segment"/>
</dbReference>
<dbReference type="EMBL" id="MH153804">
    <property type="protein sequence ID" value="AWN03713.1"/>
    <property type="molecule type" value="Genomic_DNA"/>
</dbReference>
<dbReference type="GeneID" id="54992257"/>